<dbReference type="AlphaFoldDB" id="A0A382YKL0"/>
<dbReference type="SMART" id="SM01018">
    <property type="entry name" value="B12-binding_2"/>
    <property type="match status" value="1"/>
</dbReference>
<protein>
    <recommendedName>
        <fullName evidence="7">B12-binding domain-containing protein</fullName>
    </recommendedName>
</protein>
<dbReference type="InterPro" id="IPR003759">
    <property type="entry name" value="Cbl-bd_cap"/>
</dbReference>
<dbReference type="PROSITE" id="PS51332">
    <property type="entry name" value="B12_BINDING"/>
    <property type="match status" value="1"/>
</dbReference>
<evidence type="ECO:0008006" key="7">
    <source>
        <dbReference type="Google" id="ProtNLM"/>
    </source>
</evidence>
<accession>A0A382YKL0</accession>
<dbReference type="Pfam" id="PF02310">
    <property type="entry name" value="B12-binding"/>
    <property type="match status" value="1"/>
</dbReference>
<organism evidence="6">
    <name type="scientific">marine metagenome</name>
    <dbReference type="NCBI Taxonomy" id="408172"/>
    <lineage>
        <taxon>unclassified sequences</taxon>
        <taxon>metagenomes</taxon>
        <taxon>ecological metagenomes</taxon>
    </lineage>
</organism>
<dbReference type="InterPro" id="IPR036594">
    <property type="entry name" value="Meth_synthase_dom"/>
</dbReference>
<evidence type="ECO:0000313" key="6">
    <source>
        <dbReference type="EMBL" id="SVD83541.1"/>
    </source>
</evidence>
<dbReference type="EMBL" id="UINC01176423">
    <property type="protein sequence ID" value="SVD83541.1"/>
    <property type="molecule type" value="Genomic_DNA"/>
</dbReference>
<sequence>MEYLEKLYDAVLNGDPATAISITERALAENIDPHVLINDYMVRAMDEVGRRFEKFEYFIPQLLMSAKAMKGAMVLIKPLLVGDGVQDTFVCAITGTVKGDVHDIGKNLLGALLEGGGFRVVDLGTNVSSEQFIEAVQKHEAKLVCMSALLTTTMPGMKTTIDAFKEAEIRDRVIMLVGGAPVTQHFAEDIGADGYRDNASAGVVLAKELLGVGK</sequence>
<evidence type="ECO:0000259" key="4">
    <source>
        <dbReference type="PROSITE" id="PS51332"/>
    </source>
</evidence>
<reference evidence="6" key="1">
    <citation type="submission" date="2018-05" db="EMBL/GenBank/DDBJ databases">
        <authorList>
            <person name="Lanie J.A."/>
            <person name="Ng W.-L."/>
            <person name="Kazmierczak K.M."/>
            <person name="Andrzejewski T.M."/>
            <person name="Davidsen T.M."/>
            <person name="Wayne K.J."/>
            <person name="Tettelin H."/>
            <person name="Glass J.I."/>
            <person name="Rusch D."/>
            <person name="Podicherti R."/>
            <person name="Tsui H.-C.T."/>
            <person name="Winkler M.E."/>
        </authorList>
    </citation>
    <scope>NUCLEOTIDE SEQUENCE</scope>
</reference>
<dbReference type="InterPro" id="IPR050554">
    <property type="entry name" value="Met_Synthase/Corrinoid"/>
</dbReference>
<dbReference type="Gene3D" id="1.10.1240.10">
    <property type="entry name" value="Methionine synthase domain"/>
    <property type="match status" value="1"/>
</dbReference>
<dbReference type="SUPFAM" id="SSF47644">
    <property type="entry name" value="Methionine synthase domain"/>
    <property type="match status" value="1"/>
</dbReference>
<dbReference type="Pfam" id="PF02607">
    <property type="entry name" value="B12-binding_2"/>
    <property type="match status" value="1"/>
</dbReference>
<dbReference type="PANTHER" id="PTHR45833">
    <property type="entry name" value="METHIONINE SYNTHASE"/>
    <property type="match status" value="1"/>
</dbReference>
<proteinExistence type="inferred from homology"/>
<feature type="domain" description="B12-binding N-terminal" evidence="5">
    <location>
        <begin position="1"/>
        <end position="88"/>
    </location>
</feature>
<comment type="similarity">
    <text evidence="1">Belongs to the methylamine corrinoid protein family.</text>
</comment>
<dbReference type="InterPro" id="IPR036724">
    <property type="entry name" value="Cobalamin-bd_sf"/>
</dbReference>
<evidence type="ECO:0000256" key="1">
    <source>
        <dbReference type="ARBA" id="ARBA00010854"/>
    </source>
</evidence>
<dbReference type="GO" id="GO:0046653">
    <property type="term" value="P:tetrahydrofolate metabolic process"/>
    <property type="evidence" value="ECO:0007669"/>
    <property type="project" value="TreeGrafter"/>
</dbReference>
<feature type="domain" description="B12-binding" evidence="4">
    <location>
        <begin position="89"/>
        <end position="214"/>
    </location>
</feature>
<gene>
    <name evidence="6" type="ORF">METZ01_LOCUS436395</name>
</gene>
<name>A0A382YKL0_9ZZZZ</name>
<evidence type="ECO:0000256" key="3">
    <source>
        <dbReference type="ARBA" id="ARBA00023285"/>
    </source>
</evidence>
<dbReference type="SUPFAM" id="SSF52242">
    <property type="entry name" value="Cobalamin (vitamin B12)-binding domain"/>
    <property type="match status" value="1"/>
</dbReference>
<keyword evidence="2" id="KW-0479">Metal-binding</keyword>
<dbReference type="PROSITE" id="PS51337">
    <property type="entry name" value="B12_BINDING_NTER"/>
    <property type="match status" value="1"/>
</dbReference>
<evidence type="ECO:0000259" key="5">
    <source>
        <dbReference type="PROSITE" id="PS51337"/>
    </source>
</evidence>
<evidence type="ECO:0000256" key="2">
    <source>
        <dbReference type="ARBA" id="ARBA00022723"/>
    </source>
</evidence>
<dbReference type="Gene3D" id="3.40.50.280">
    <property type="entry name" value="Cobalamin-binding domain"/>
    <property type="match status" value="1"/>
</dbReference>
<dbReference type="GO" id="GO:0050667">
    <property type="term" value="P:homocysteine metabolic process"/>
    <property type="evidence" value="ECO:0007669"/>
    <property type="project" value="TreeGrafter"/>
</dbReference>
<dbReference type="GO" id="GO:0031419">
    <property type="term" value="F:cobalamin binding"/>
    <property type="evidence" value="ECO:0007669"/>
    <property type="project" value="InterPro"/>
</dbReference>
<dbReference type="CDD" id="cd02070">
    <property type="entry name" value="corrinoid_protein_B12-BD"/>
    <property type="match status" value="1"/>
</dbReference>
<dbReference type="FunFam" id="3.40.50.280:FF:000003">
    <property type="entry name" value="Dimethylamine methyltransferase corrinoid protein"/>
    <property type="match status" value="1"/>
</dbReference>
<dbReference type="PANTHER" id="PTHR45833:SF1">
    <property type="entry name" value="METHIONINE SYNTHASE"/>
    <property type="match status" value="1"/>
</dbReference>
<keyword evidence="3" id="KW-0170">Cobalt</keyword>
<dbReference type="GO" id="GO:0005829">
    <property type="term" value="C:cytosol"/>
    <property type="evidence" value="ECO:0007669"/>
    <property type="project" value="TreeGrafter"/>
</dbReference>
<dbReference type="GO" id="GO:0046872">
    <property type="term" value="F:metal ion binding"/>
    <property type="evidence" value="ECO:0007669"/>
    <property type="project" value="UniProtKB-KW"/>
</dbReference>
<dbReference type="InterPro" id="IPR006158">
    <property type="entry name" value="Cobalamin-bd"/>
</dbReference>
<dbReference type="GO" id="GO:0008705">
    <property type="term" value="F:methionine synthase activity"/>
    <property type="evidence" value="ECO:0007669"/>
    <property type="project" value="TreeGrafter"/>
</dbReference>